<evidence type="ECO:0000313" key="2">
    <source>
        <dbReference type="EMBL" id="QZA59151.1"/>
    </source>
</evidence>
<accession>A0ABX8Z0F6</accession>
<feature type="domain" description="Fido" evidence="1">
    <location>
        <begin position="66"/>
        <end position="158"/>
    </location>
</feature>
<dbReference type="SUPFAM" id="SSF140931">
    <property type="entry name" value="Fic-like"/>
    <property type="match status" value="1"/>
</dbReference>
<dbReference type="PANTHER" id="PTHR13504">
    <property type="entry name" value="FIDO DOMAIN-CONTAINING PROTEIN DDB_G0283145"/>
    <property type="match status" value="1"/>
</dbReference>
<dbReference type="InterPro" id="IPR040198">
    <property type="entry name" value="Fido_containing"/>
</dbReference>
<proteinExistence type="predicted"/>
<dbReference type="PROSITE" id="PS51459">
    <property type="entry name" value="FIDO"/>
    <property type="match status" value="1"/>
</dbReference>
<evidence type="ECO:0000313" key="3">
    <source>
        <dbReference type="Proteomes" id="UP000822862"/>
    </source>
</evidence>
<gene>
    <name evidence="2" type="ORF">RHAB15C_0001036</name>
</gene>
<name>A0ABX8Z0F6_9BACT</name>
<dbReference type="RefSeq" id="WP_281422348.1">
    <property type="nucleotide sequence ID" value="NZ_CP075585.1"/>
</dbReference>
<dbReference type="InterPro" id="IPR003812">
    <property type="entry name" value="Fido"/>
</dbReference>
<reference evidence="2 3" key="2">
    <citation type="submission" date="2021-05" db="EMBL/GenBank/DDBJ databases">
        <title>Ecology and evolution of chlamydial symbionts of arthropods.</title>
        <authorList>
            <person name="Halter T."/>
            <person name="Sixt B.S."/>
            <person name="Toenshoff E.R."/>
            <person name="Koestlbacher S."/>
            <person name="Schulz F."/>
            <person name="Kostanjsek R."/>
            <person name="Collingro A."/>
            <person name="Hendrickx F."/>
            <person name="Horn M."/>
        </authorList>
    </citation>
    <scope>NUCLEOTIDE SEQUENCE [LARGE SCALE GENOMIC DNA]</scope>
    <source>
        <strain evidence="2 3">15C</strain>
    </source>
</reference>
<dbReference type="Proteomes" id="UP000822862">
    <property type="component" value="Chromosome"/>
</dbReference>
<dbReference type="Gene3D" id="1.10.3290.10">
    <property type="entry name" value="Fido-like domain"/>
    <property type="match status" value="1"/>
</dbReference>
<sequence length="158" mass="18299">MQARALILEAHHTTHIEGTHLSLDQAEKLLSGKKLSRVDAEDVRELLIYKKYFDFVSDYLTSQKPITEGLIREIHKKLVDKVRGNNAQPGQYRKIQNYVANAKTKEIIYTPPLAYEVPCLMAQLVDWIQNEQTIPPCSCVWHCTISISSYPPFSRWQW</sequence>
<dbReference type="InterPro" id="IPR036597">
    <property type="entry name" value="Fido-like_dom_sf"/>
</dbReference>
<reference evidence="2 3" key="1">
    <citation type="submission" date="2020-01" db="EMBL/GenBank/DDBJ databases">
        <authorList>
            <person name="Sixt B."/>
            <person name="Schulz F."/>
            <person name="Kostanjsek R."/>
            <person name="Koestlbacher S."/>
            <person name="Collingro A."/>
            <person name="Toenshoff E."/>
            <person name="Horn M."/>
        </authorList>
    </citation>
    <scope>NUCLEOTIDE SEQUENCE [LARGE SCALE GENOMIC DNA]</scope>
    <source>
        <strain evidence="2 3">15C</strain>
    </source>
</reference>
<protein>
    <recommendedName>
        <fullName evidence="1">Fido domain-containing protein</fullName>
    </recommendedName>
</protein>
<organism evidence="2 3">
    <name type="scientific">Candidatus Rhabdochlamydia porcellionis</name>
    <dbReference type="NCBI Taxonomy" id="225148"/>
    <lineage>
        <taxon>Bacteria</taxon>
        <taxon>Pseudomonadati</taxon>
        <taxon>Chlamydiota</taxon>
        <taxon>Chlamydiia</taxon>
        <taxon>Parachlamydiales</taxon>
        <taxon>Candidatus Rhabdochlamydiaceae</taxon>
        <taxon>Candidatus Rhabdochlamydia</taxon>
    </lineage>
</organism>
<dbReference type="EMBL" id="CP075585">
    <property type="protein sequence ID" value="QZA59151.1"/>
    <property type="molecule type" value="Genomic_DNA"/>
</dbReference>
<evidence type="ECO:0000259" key="1">
    <source>
        <dbReference type="PROSITE" id="PS51459"/>
    </source>
</evidence>
<keyword evidence="3" id="KW-1185">Reference proteome</keyword>
<dbReference type="PANTHER" id="PTHR13504:SF38">
    <property type="entry name" value="FIDO DOMAIN-CONTAINING PROTEIN"/>
    <property type="match status" value="1"/>
</dbReference>